<evidence type="ECO:0000256" key="7">
    <source>
        <dbReference type="PROSITE-ProRule" id="PRU01076"/>
    </source>
</evidence>
<evidence type="ECO:0000313" key="9">
    <source>
        <dbReference type="EMBL" id="SKB41212.1"/>
    </source>
</evidence>
<evidence type="ECO:0000313" key="10">
    <source>
        <dbReference type="Proteomes" id="UP000189818"/>
    </source>
</evidence>
<dbReference type="InterPro" id="IPR038619">
    <property type="entry name" value="MraZ_sf"/>
</dbReference>
<dbReference type="PANTHER" id="PTHR34701">
    <property type="entry name" value="TRANSCRIPTIONAL REGULATOR MRAZ"/>
    <property type="match status" value="1"/>
</dbReference>
<dbReference type="InterPro" id="IPR003444">
    <property type="entry name" value="MraZ"/>
</dbReference>
<dbReference type="EMBL" id="FUYM01000002">
    <property type="protein sequence ID" value="SKB41212.1"/>
    <property type="molecule type" value="Genomic_DNA"/>
</dbReference>
<name>A0A1T5B1V5_9SPHN</name>
<evidence type="ECO:0000256" key="3">
    <source>
        <dbReference type="ARBA" id="ARBA00022737"/>
    </source>
</evidence>
<evidence type="ECO:0000256" key="4">
    <source>
        <dbReference type="ARBA" id="ARBA00023015"/>
    </source>
</evidence>
<evidence type="ECO:0000256" key="1">
    <source>
        <dbReference type="ARBA" id="ARBA00013860"/>
    </source>
</evidence>
<dbReference type="RefSeq" id="WP_223811011.1">
    <property type="nucleotide sequence ID" value="NZ_FUYM01000002.1"/>
</dbReference>
<evidence type="ECO:0000256" key="5">
    <source>
        <dbReference type="ARBA" id="ARBA00023125"/>
    </source>
</evidence>
<keyword evidence="5 7" id="KW-0238">DNA-binding</keyword>
<dbReference type="AlphaFoldDB" id="A0A1T5B1V5"/>
<gene>
    <name evidence="9" type="ORF">SAMN06295920_102417</name>
</gene>
<dbReference type="Pfam" id="PF02381">
    <property type="entry name" value="MraZ"/>
    <property type="match status" value="1"/>
</dbReference>
<dbReference type="GO" id="GO:0003700">
    <property type="term" value="F:DNA-binding transcription factor activity"/>
    <property type="evidence" value="ECO:0007669"/>
    <property type="project" value="InterPro"/>
</dbReference>
<keyword evidence="2" id="KW-0963">Cytoplasm</keyword>
<evidence type="ECO:0000256" key="2">
    <source>
        <dbReference type="ARBA" id="ARBA00022490"/>
    </source>
</evidence>
<keyword evidence="6" id="KW-0804">Transcription</keyword>
<keyword evidence="10" id="KW-1185">Reference proteome</keyword>
<proteinExistence type="predicted"/>
<dbReference type="Gene3D" id="3.40.1550.20">
    <property type="entry name" value="Transcriptional regulator MraZ domain"/>
    <property type="match status" value="1"/>
</dbReference>
<organism evidence="9 10">
    <name type="scientific">Rhizorhabdus histidinilytica</name>
    <dbReference type="NCBI Taxonomy" id="439228"/>
    <lineage>
        <taxon>Bacteria</taxon>
        <taxon>Pseudomonadati</taxon>
        <taxon>Pseudomonadota</taxon>
        <taxon>Alphaproteobacteria</taxon>
        <taxon>Sphingomonadales</taxon>
        <taxon>Sphingomonadaceae</taxon>
        <taxon>Rhizorhabdus</taxon>
    </lineage>
</organism>
<keyword evidence="3" id="KW-0677">Repeat</keyword>
<accession>A0A1T5B1V5</accession>
<dbReference type="SUPFAM" id="SSF89447">
    <property type="entry name" value="AbrB/MazE/MraZ-like"/>
    <property type="match status" value="1"/>
</dbReference>
<keyword evidence="4" id="KW-0805">Transcription regulation</keyword>
<sequence>MVPAVLPSIWLGYASVAAGGAVFNDVHLNGVDLKGRVSLPAAFRQTIDIRSGSPKVASGLGRTLRMTFNAALKCIEVSDGLQIAETEEQMNAHAVRVSEQTGELVGDVLDRLEAETYPLMKDVNFDTAGRMVLPDRLRAKAQIGNDAFFVGRGRRFRIWSPEVLRAAAGGESGDVLEEMEDLLAKRKERG</sequence>
<dbReference type="Proteomes" id="UP000189818">
    <property type="component" value="Unassembled WGS sequence"/>
</dbReference>
<protein>
    <recommendedName>
        <fullName evidence="1">Transcriptional regulator MraZ</fullName>
    </recommendedName>
</protein>
<dbReference type="InterPro" id="IPR035644">
    <property type="entry name" value="MraZ_C"/>
</dbReference>
<dbReference type="GO" id="GO:2000143">
    <property type="term" value="P:negative regulation of DNA-templated transcription initiation"/>
    <property type="evidence" value="ECO:0007669"/>
    <property type="project" value="TreeGrafter"/>
</dbReference>
<feature type="domain" description="SpoVT-AbrB" evidence="8">
    <location>
        <begin position="120"/>
        <end position="163"/>
    </location>
</feature>
<dbReference type="InterPro" id="IPR037914">
    <property type="entry name" value="SpoVT-AbrB_sf"/>
</dbReference>
<dbReference type="PROSITE" id="PS51740">
    <property type="entry name" value="SPOVT_ABRB"/>
    <property type="match status" value="1"/>
</dbReference>
<dbReference type="PANTHER" id="PTHR34701:SF1">
    <property type="entry name" value="TRANSCRIPTIONAL REGULATOR MRAZ"/>
    <property type="match status" value="1"/>
</dbReference>
<dbReference type="CDD" id="cd16321">
    <property type="entry name" value="MraZ_C"/>
    <property type="match status" value="1"/>
</dbReference>
<dbReference type="InterPro" id="IPR007159">
    <property type="entry name" value="SpoVT-AbrB_dom"/>
</dbReference>
<reference evidence="10" key="1">
    <citation type="submission" date="2017-02" db="EMBL/GenBank/DDBJ databases">
        <authorList>
            <person name="Varghese N."/>
            <person name="Submissions S."/>
        </authorList>
    </citation>
    <scope>NUCLEOTIDE SEQUENCE [LARGE SCALE GENOMIC DNA]</scope>
    <source>
        <strain evidence="10">UM2</strain>
    </source>
</reference>
<dbReference type="InterPro" id="IPR020603">
    <property type="entry name" value="MraZ_dom"/>
</dbReference>
<evidence type="ECO:0000256" key="6">
    <source>
        <dbReference type="ARBA" id="ARBA00023163"/>
    </source>
</evidence>
<dbReference type="GO" id="GO:0000976">
    <property type="term" value="F:transcription cis-regulatory region binding"/>
    <property type="evidence" value="ECO:0007669"/>
    <property type="project" value="TreeGrafter"/>
</dbReference>
<evidence type="ECO:0000259" key="8">
    <source>
        <dbReference type="PROSITE" id="PS51740"/>
    </source>
</evidence>
<dbReference type="STRING" id="439228.SAMN06295920_102417"/>